<dbReference type="InterPro" id="IPR036583">
    <property type="entry name" value="23S_rRNA_IVS_sf"/>
</dbReference>
<dbReference type="InterPro" id="IPR012657">
    <property type="entry name" value="23S_rRNA-intervening_sequence"/>
</dbReference>
<accession>A0A7D4JKT6</accession>
<dbReference type="Gene3D" id="1.20.1440.60">
    <property type="entry name" value="23S rRNA-intervening sequence"/>
    <property type="match status" value="1"/>
</dbReference>
<gene>
    <name evidence="1" type="ORF">FIU21_12305</name>
</gene>
<dbReference type="Pfam" id="PF05635">
    <property type="entry name" value="23S_rRNA_IVP"/>
    <property type="match status" value="1"/>
</dbReference>
<organism evidence="1 2">
    <name type="scientific">Prevotella melaninogenica</name>
    <dbReference type="NCBI Taxonomy" id="28132"/>
    <lineage>
        <taxon>Bacteria</taxon>
        <taxon>Pseudomonadati</taxon>
        <taxon>Bacteroidota</taxon>
        <taxon>Bacteroidia</taxon>
        <taxon>Bacteroidales</taxon>
        <taxon>Prevotellaceae</taxon>
        <taxon>Prevotella</taxon>
    </lineage>
</organism>
<proteinExistence type="predicted"/>
<evidence type="ECO:0000313" key="1">
    <source>
        <dbReference type="EMBL" id="QKH89657.1"/>
    </source>
</evidence>
<dbReference type="PANTHER" id="PTHR38471">
    <property type="entry name" value="FOUR HELIX BUNDLE PROTEIN"/>
    <property type="match status" value="1"/>
</dbReference>
<dbReference type="AlphaFoldDB" id="A0A7D4JKT6"/>
<dbReference type="EMBL" id="CP054011">
    <property type="protein sequence ID" value="QKH89657.1"/>
    <property type="molecule type" value="Genomic_DNA"/>
</dbReference>
<dbReference type="Proteomes" id="UP000500843">
    <property type="component" value="Chromosome 2"/>
</dbReference>
<dbReference type="SUPFAM" id="SSF158446">
    <property type="entry name" value="IVS-encoded protein-like"/>
    <property type="match status" value="1"/>
</dbReference>
<dbReference type="PANTHER" id="PTHR38471:SF2">
    <property type="entry name" value="FOUR HELIX BUNDLE PROTEIN"/>
    <property type="match status" value="1"/>
</dbReference>
<protein>
    <submittedName>
        <fullName evidence="1">Four helix bundle protein</fullName>
    </submittedName>
</protein>
<dbReference type="RefSeq" id="WP_004358888.1">
    <property type="nucleotide sequence ID" value="NZ_CP054011.1"/>
</dbReference>
<name>A0A7D4JKT6_9BACT</name>
<dbReference type="CDD" id="cd16377">
    <property type="entry name" value="23S_rRNA_IVP_like"/>
    <property type="match status" value="1"/>
</dbReference>
<dbReference type="NCBIfam" id="TIGR02436">
    <property type="entry name" value="four helix bundle protein"/>
    <property type="match status" value="1"/>
</dbReference>
<evidence type="ECO:0000313" key="2">
    <source>
        <dbReference type="Proteomes" id="UP000500843"/>
    </source>
</evidence>
<sequence length="129" mass="14800">MELFYYRRLDVYKDAKQLAINVNEALKSFPKEERYALTNQLQRASTSVMFNIAEGFGRYGSKERIHFLDIANGSLMEVSSQIELAEAYHYISTTQREEFDSQILCIVKQLAGLRKSLLQSSNSSSPFSK</sequence>
<reference evidence="1 2" key="1">
    <citation type="submission" date="2020-05" db="EMBL/GenBank/DDBJ databases">
        <title>FDA dAtabase for Regulatory Grade micrObial Sequences (FDA-ARGOS): Supporting development and validation of Infectious Disease Dx tests.</title>
        <authorList>
            <person name="Moreno J."/>
            <person name="Tallon L."/>
            <person name="Sadzewicz L."/>
            <person name="Zhao X."/>
            <person name="Vavikolanu K."/>
            <person name="Mehta A."/>
            <person name="Aluvathingal J."/>
            <person name="Nadendla S."/>
            <person name="Myers T."/>
            <person name="Yan Y."/>
            <person name="Sichtig H."/>
        </authorList>
    </citation>
    <scope>NUCLEOTIDE SEQUENCE [LARGE SCALE GENOMIC DNA]</scope>
    <source>
        <strain evidence="1 2">FDAARGOS_760</strain>
    </source>
</reference>